<proteinExistence type="predicted"/>
<accession>A0ABX9BYQ7</accession>
<keyword evidence="1" id="KW-0812">Transmembrane</keyword>
<comment type="caution">
    <text evidence="3">The sequence shown here is derived from an EMBL/GenBank/DDBJ whole genome shotgun (WGS) entry which is preliminary data.</text>
</comment>
<reference evidence="3 4" key="1">
    <citation type="submission" date="2014-12" db="EMBL/GenBank/DDBJ databases">
        <title>Complete genome sequence of Herbaspirillum rubrisubalbicans Os38.</title>
        <authorList>
            <person name="Chen M."/>
            <person name="An Q."/>
        </authorList>
    </citation>
    <scope>NUCLEOTIDE SEQUENCE [LARGE SCALE GENOMIC DNA]</scope>
    <source>
        <strain evidence="3 4">Os38</strain>
    </source>
</reference>
<dbReference type="RefSeq" id="WP_112069213.1">
    <property type="nucleotide sequence ID" value="NZ_JUGD01000022.1"/>
</dbReference>
<dbReference type="PANTHER" id="PTHR37938">
    <property type="entry name" value="BLL0215 PROTEIN"/>
    <property type="match status" value="1"/>
</dbReference>
<keyword evidence="1" id="KW-0472">Membrane</keyword>
<evidence type="ECO:0000313" key="3">
    <source>
        <dbReference type="EMBL" id="RAM63156.1"/>
    </source>
</evidence>
<feature type="domain" description="YdbS-like PH" evidence="2">
    <location>
        <begin position="56"/>
        <end position="120"/>
    </location>
</feature>
<protein>
    <recommendedName>
        <fullName evidence="2">YdbS-like PH domain-containing protein</fullName>
    </recommendedName>
</protein>
<keyword evidence="4" id="KW-1185">Reference proteome</keyword>
<dbReference type="InterPro" id="IPR005182">
    <property type="entry name" value="YdbS-like_PH"/>
</dbReference>
<name>A0ABX9BYQ7_9BURK</name>
<gene>
    <name evidence="3" type="ORF">RB24_17690</name>
</gene>
<evidence type="ECO:0000259" key="2">
    <source>
        <dbReference type="Pfam" id="PF03703"/>
    </source>
</evidence>
<evidence type="ECO:0000256" key="1">
    <source>
        <dbReference type="SAM" id="Phobius"/>
    </source>
</evidence>
<organism evidence="3 4">
    <name type="scientific">Herbaspirillum rubrisubalbicans</name>
    <dbReference type="NCBI Taxonomy" id="80842"/>
    <lineage>
        <taxon>Bacteria</taxon>
        <taxon>Pseudomonadati</taxon>
        <taxon>Pseudomonadota</taxon>
        <taxon>Betaproteobacteria</taxon>
        <taxon>Burkholderiales</taxon>
        <taxon>Oxalobacteraceae</taxon>
        <taxon>Herbaspirillum</taxon>
    </lineage>
</organism>
<keyword evidence="1" id="KW-1133">Transmembrane helix</keyword>
<evidence type="ECO:0000313" key="4">
    <source>
        <dbReference type="Proteomes" id="UP000248631"/>
    </source>
</evidence>
<feature type="transmembrane region" description="Helical" evidence="1">
    <location>
        <begin position="27"/>
        <end position="55"/>
    </location>
</feature>
<dbReference type="PANTHER" id="PTHR37938:SF1">
    <property type="entry name" value="BLL0215 PROTEIN"/>
    <property type="match status" value="1"/>
</dbReference>
<dbReference type="Pfam" id="PF03703">
    <property type="entry name" value="bPH_2"/>
    <property type="match status" value="1"/>
</dbReference>
<dbReference type="Proteomes" id="UP000248631">
    <property type="component" value="Unassembled WGS sequence"/>
</dbReference>
<dbReference type="EMBL" id="JUGD01000022">
    <property type="protein sequence ID" value="RAM63156.1"/>
    <property type="molecule type" value="Genomic_DNA"/>
</dbReference>
<sequence>MGSFVENSLITGEKIESKAIISWLSQFWLFVWSVVLCFTIIAPIFFILVAIINVVTTELAVTNKKVIGKAGFIRRESIDLPLTKLESINIDQGIIGRILGFGRVTIRGIGGNNVSIPFIKDPMSFRRVVMNLMDQKNSNEIAS</sequence>